<gene>
    <name evidence="1" type="ORF">LZC95_43310</name>
</gene>
<protein>
    <submittedName>
        <fullName evidence="1">Uncharacterized protein</fullName>
    </submittedName>
</protein>
<reference evidence="1 2" key="1">
    <citation type="submission" date="2021-12" db="EMBL/GenBank/DDBJ databases">
        <title>Discovery of the Pendulisporaceae a myxobacterial family with distinct sporulation behavior and unique specialized metabolism.</title>
        <authorList>
            <person name="Garcia R."/>
            <person name="Popoff A."/>
            <person name="Bader C.D."/>
            <person name="Loehr J."/>
            <person name="Walesch S."/>
            <person name="Walt C."/>
            <person name="Boldt J."/>
            <person name="Bunk B."/>
            <person name="Haeckl F.J.F.P.J."/>
            <person name="Gunesch A.P."/>
            <person name="Birkelbach J."/>
            <person name="Nuebel U."/>
            <person name="Pietschmann T."/>
            <person name="Bach T."/>
            <person name="Mueller R."/>
        </authorList>
    </citation>
    <scope>NUCLEOTIDE SEQUENCE [LARGE SCALE GENOMIC DNA]</scope>
    <source>
        <strain evidence="1 2">MSr12523</strain>
    </source>
</reference>
<dbReference type="Proteomes" id="UP001379533">
    <property type="component" value="Chromosome"/>
</dbReference>
<dbReference type="EMBL" id="CP089982">
    <property type="protein sequence ID" value="WXA93270.1"/>
    <property type="molecule type" value="Genomic_DNA"/>
</dbReference>
<sequence length="198" mass="22146">MRDADDARYGELLRALTLGGCPGWIKEAQRAQLELLSDRHRLAIASPLGTTFQHLTFYATAFYGPAFLEGVTRSFVDQPPEDASFSLKVARAAKAWIEATGRRELAMLFEYEQCLSDPGEPYTGEDREALQLAERLPDGFSLVSFDCDILGFAGLLERLRARSAPPEMVVQYQPAPRRQRLAFYREGEALRVQELSAG</sequence>
<name>A0ABZ2K3H8_9BACT</name>
<keyword evidence="2" id="KW-1185">Reference proteome</keyword>
<accession>A0ABZ2K3H8</accession>
<dbReference type="RefSeq" id="WP_394843870.1">
    <property type="nucleotide sequence ID" value="NZ_CP089982.1"/>
</dbReference>
<evidence type="ECO:0000313" key="2">
    <source>
        <dbReference type="Proteomes" id="UP001379533"/>
    </source>
</evidence>
<organism evidence="1 2">
    <name type="scientific">Pendulispora brunnea</name>
    <dbReference type="NCBI Taxonomy" id="2905690"/>
    <lineage>
        <taxon>Bacteria</taxon>
        <taxon>Pseudomonadati</taxon>
        <taxon>Myxococcota</taxon>
        <taxon>Myxococcia</taxon>
        <taxon>Myxococcales</taxon>
        <taxon>Sorangiineae</taxon>
        <taxon>Pendulisporaceae</taxon>
        <taxon>Pendulispora</taxon>
    </lineage>
</organism>
<proteinExistence type="predicted"/>
<evidence type="ECO:0000313" key="1">
    <source>
        <dbReference type="EMBL" id="WXA93270.1"/>
    </source>
</evidence>